<feature type="coiled-coil region" evidence="2">
    <location>
        <begin position="394"/>
        <end position="421"/>
    </location>
</feature>
<dbReference type="Gene3D" id="1.25.40.10">
    <property type="entry name" value="Tetratricopeptide repeat domain"/>
    <property type="match status" value="2"/>
</dbReference>
<comment type="caution">
    <text evidence="4">The sequence shown here is derived from an EMBL/GenBank/DDBJ whole genome shotgun (WGS) entry which is preliminary data.</text>
</comment>
<keyword evidence="3" id="KW-1133">Transmembrane helix</keyword>
<protein>
    <recommendedName>
        <fullName evidence="6">Tetratricopeptide repeat protein</fullName>
    </recommendedName>
</protein>
<dbReference type="PROSITE" id="PS50005">
    <property type="entry name" value="TPR"/>
    <property type="match status" value="1"/>
</dbReference>
<dbReference type="SUPFAM" id="SSF48452">
    <property type="entry name" value="TPR-like"/>
    <property type="match status" value="2"/>
</dbReference>
<keyword evidence="3" id="KW-0812">Transmembrane</keyword>
<evidence type="ECO:0000256" key="3">
    <source>
        <dbReference type="SAM" id="Phobius"/>
    </source>
</evidence>
<dbReference type="Gene3D" id="1.10.10.10">
    <property type="entry name" value="Winged helix-like DNA-binding domain superfamily/Winged helix DNA-binding domain"/>
    <property type="match status" value="1"/>
</dbReference>
<dbReference type="RefSeq" id="WP_138834667.1">
    <property type="nucleotide sequence ID" value="NZ_VCNI01000001.1"/>
</dbReference>
<feature type="repeat" description="TPR" evidence="1">
    <location>
        <begin position="244"/>
        <end position="277"/>
    </location>
</feature>
<reference evidence="4 5" key="1">
    <citation type="submission" date="2019-05" db="EMBL/GenBank/DDBJ databases">
        <title>Flagellimonas sp. AsT0115, sp. nov., isolated from a marine red algae, Asparagopsis taxiformis.</title>
        <authorList>
            <person name="Kim J."/>
            <person name="Jeong S.E."/>
            <person name="Jeon C.O."/>
        </authorList>
    </citation>
    <scope>NUCLEOTIDE SEQUENCE [LARGE SCALE GENOMIC DNA]</scope>
    <source>
        <strain evidence="4 5">AsT0115</strain>
    </source>
</reference>
<feature type="transmembrane region" description="Helical" evidence="3">
    <location>
        <begin position="363"/>
        <end position="384"/>
    </location>
</feature>
<dbReference type="SUPFAM" id="SSF46894">
    <property type="entry name" value="C-terminal effector domain of the bipartite response regulators"/>
    <property type="match status" value="1"/>
</dbReference>
<dbReference type="InterPro" id="IPR019734">
    <property type="entry name" value="TPR_rpt"/>
</dbReference>
<evidence type="ECO:0008006" key="6">
    <source>
        <dbReference type="Google" id="ProtNLM"/>
    </source>
</evidence>
<organism evidence="4 5">
    <name type="scientific">Flagellimonas algicola</name>
    <dbReference type="NCBI Taxonomy" id="2583815"/>
    <lineage>
        <taxon>Bacteria</taxon>
        <taxon>Pseudomonadati</taxon>
        <taxon>Bacteroidota</taxon>
        <taxon>Flavobacteriia</taxon>
        <taxon>Flavobacteriales</taxon>
        <taxon>Flavobacteriaceae</taxon>
        <taxon>Flagellimonas</taxon>
    </lineage>
</organism>
<dbReference type="EMBL" id="VCNI01000001">
    <property type="protein sequence ID" value="TMU57311.1"/>
    <property type="molecule type" value="Genomic_DNA"/>
</dbReference>
<dbReference type="Pfam" id="PF13181">
    <property type="entry name" value="TPR_8"/>
    <property type="match status" value="1"/>
</dbReference>
<evidence type="ECO:0000313" key="5">
    <source>
        <dbReference type="Proteomes" id="UP000751614"/>
    </source>
</evidence>
<proteinExistence type="predicted"/>
<dbReference type="InterPro" id="IPR011990">
    <property type="entry name" value="TPR-like_helical_dom_sf"/>
</dbReference>
<keyword evidence="3" id="KW-0472">Membrane</keyword>
<evidence type="ECO:0000256" key="1">
    <source>
        <dbReference type="PROSITE-ProRule" id="PRU00339"/>
    </source>
</evidence>
<dbReference type="InterPro" id="IPR016032">
    <property type="entry name" value="Sig_transdc_resp-reg_C-effctor"/>
</dbReference>
<gene>
    <name evidence="4" type="ORF">FGG15_07135</name>
</gene>
<name>A0ABY2WRL7_9FLAO</name>
<accession>A0ABY2WRL7</accession>
<keyword evidence="1" id="KW-0802">TPR repeat</keyword>
<keyword evidence="2" id="KW-0175">Coiled coil</keyword>
<dbReference type="SMART" id="SM00028">
    <property type="entry name" value="TPR"/>
    <property type="match status" value="3"/>
</dbReference>
<evidence type="ECO:0000256" key="2">
    <source>
        <dbReference type="SAM" id="Coils"/>
    </source>
</evidence>
<evidence type="ECO:0000313" key="4">
    <source>
        <dbReference type="EMBL" id="TMU57311.1"/>
    </source>
</evidence>
<sequence>MTRVDLGNNVSIWFLAMFTMFNCPGLLNSQNSDSSLNKLSTDQIYEKAIEIRFENPDQAIELLQKAHADFLKKGDTLKAINILLEMPYHYGQRVDYAKSYDSLWFALLLADNIKDEALKASVYDRLGRLYSFYKKEGKAFEYLNTSLEIKKKLVEEGELDITSLVSNYYLICATYRELGKPEIGKIYLDSCFLRSGNVPNQIELPYLQFEKAFILANEQKNDEALGLLSEIEPWFLEHRPSYLVLVYTYWGDIYRNLSDLNKSEEYYKKALEVSDKYNSHLDFSPLVHEKLADLYVNRKDFENAFESLQNSKNLDAQFFDSRSTINRPLLEIKDEFRQEKERQARMIQQQRLDYLEQQDQISLLQRVILIGTIVFLLIIGFIYVKYLRSKHKTEKQLIRRNKELEIQKAKELLELKNKELAASALQLVEKDEFLRDMKSKLRKTTGDIKKSEINKILRTIPSNNTNHWEEFRLRFTAVNEKFYDQVTTQFPNLSQSDQKICALIKLNFSSKEMARLLGISVESVHTTRYRLRKKLGLERSDNLEDFISSI</sequence>
<dbReference type="InterPro" id="IPR036388">
    <property type="entry name" value="WH-like_DNA-bd_sf"/>
</dbReference>
<keyword evidence="5" id="KW-1185">Reference proteome</keyword>
<dbReference type="Proteomes" id="UP000751614">
    <property type="component" value="Unassembled WGS sequence"/>
</dbReference>